<feature type="region of interest" description="Disordered" evidence="2">
    <location>
        <begin position="158"/>
        <end position="181"/>
    </location>
</feature>
<dbReference type="OrthoDB" id="10407at10239"/>
<evidence type="ECO:0000259" key="3">
    <source>
        <dbReference type="PROSITE" id="PS50158"/>
    </source>
</evidence>
<keyword evidence="1" id="KW-0862">Zinc</keyword>
<dbReference type="GO" id="GO:0032259">
    <property type="term" value="P:methylation"/>
    <property type="evidence" value="ECO:0007669"/>
    <property type="project" value="UniProtKB-KW"/>
</dbReference>
<feature type="domain" description="CCHC-type" evidence="3">
    <location>
        <begin position="25"/>
        <end position="40"/>
    </location>
</feature>
<keyword evidence="4" id="KW-0808">Transferase</keyword>
<dbReference type="KEGG" id="vg:6804782"/>
<reference evidence="4 5" key="1">
    <citation type="journal article" date="2009" name="Virology">
        <title>Genomic analysis of the smallest giant virus--Feldmannia sp. virus 158.</title>
        <authorList>
            <person name="Schroeder D.C."/>
            <person name="Park Y."/>
            <person name="Yoon H.M."/>
            <person name="Lee Y.S."/>
            <person name="Kang S.W."/>
            <person name="Meints R.H."/>
            <person name="Ivey R.G."/>
            <person name="Choi T.J."/>
        </authorList>
    </citation>
    <scope>NUCLEOTIDE SEQUENCE [LARGE SCALE GENOMIC DNA]</scope>
    <source>
        <strain evidence="4">FsV-158</strain>
    </source>
</reference>
<evidence type="ECO:0000256" key="2">
    <source>
        <dbReference type="SAM" id="MobiDB-lite"/>
    </source>
</evidence>
<dbReference type="GO" id="GO:0008168">
    <property type="term" value="F:methyltransferase activity"/>
    <property type="evidence" value="ECO:0007669"/>
    <property type="project" value="UniProtKB-KW"/>
</dbReference>
<dbReference type="SMART" id="SM00343">
    <property type="entry name" value="ZnF_C2HC"/>
    <property type="match status" value="5"/>
</dbReference>
<organism evidence="4 5">
    <name type="scientific">Feldmannia species virus</name>
    <dbReference type="NCBI Taxonomy" id="39420"/>
    <lineage>
        <taxon>Viruses</taxon>
        <taxon>Varidnaviria</taxon>
        <taxon>Bamfordvirae</taxon>
        <taxon>Nucleocytoviricota</taxon>
        <taxon>Megaviricetes</taxon>
        <taxon>Algavirales</taxon>
        <taxon>Phycodnaviridae</taxon>
        <taxon>Phaeovirus</taxon>
        <taxon>Phaeovirus feldmanniae</taxon>
    </lineage>
</organism>
<dbReference type="InterPro" id="IPR001878">
    <property type="entry name" value="Znf_CCHC"/>
</dbReference>
<keyword evidence="4" id="KW-0489">Methyltransferase</keyword>
<name>B5LWK3_9PHYC</name>
<proteinExistence type="predicted"/>
<evidence type="ECO:0000313" key="5">
    <source>
        <dbReference type="Proteomes" id="UP000204092"/>
    </source>
</evidence>
<dbReference type="EMBL" id="EU916176">
    <property type="protein sequence ID" value="ACH46866.1"/>
    <property type="molecule type" value="Genomic_DNA"/>
</dbReference>
<feature type="domain" description="CCHC-type" evidence="3">
    <location>
        <begin position="67"/>
        <end position="81"/>
    </location>
</feature>
<dbReference type="Proteomes" id="UP000204092">
    <property type="component" value="Segment"/>
</dbReference>
<evidence type="ECO:0000256" key="1">
    <source>
        <dbReference type="PROSITE-ProRule" id="PRU00047"/>
    </source>
</evidence>
<dbReference type="GeneID" id="6804782"/>
<dbReference type="SUPFAM" id="SSF57756">
    <property type="entry name" value="Retrovirus zinc finger-like domains"/>
    <property type="match status" value="2"/>
</dbReference>
<accession>B5LWK3</accession>
<keyword evidence="1" id="KW-0863">Zinc-finger</keyword>
<feature type="domain" description="CCHC-type" evidence="3">
    <location>
        <begin position="4"/>
        <end position="17"/>
    </location>
</feature>
<sequence length="243" mass="26743">MTFCKNCGSRGHYTQQCGRPPAPVCFKCGHYGHLPEGCRSTPIPMCSKCGIFGHDHEICRRLPSTLCLRCGEYGHGREECPARPLKPCRYCGKFGDHITCRKVKPCSRCGRFSHATEGCKNEVTVHGTDIGQQCQRCGRFWCTEICIEKTDVLGQPIGVKKARSSPDSSSSSSSSESGSPRKIPADLLAAWNSKEPPIVLSECLQGLNPLDFGSSDDVSLLVNFGNHAQHDPKNQRQKAERFL</sequence>
<dbReference type="GO" id="GO:0008270">
    <property type="term" value="F:zinc ion binding"/>
    <property type="evidence" value="ECO:0007669"/>
    <property type="project" value="UniProtKB-KW"/>
</dbReference>
<dbReference type="GO" id="GO:0003676">
    <property type="term" value="F:nucleic acid binding"/>
    <property type="evidence" value="ECO:0007669"/>
    <property type="project" value="InterPro"/>
</dbReference>
<dbReference type="PROSITE" id="PS50158">
    <property type="entry name" value="ZF_CCHC"/>
    <property type="match status" value="3"/>
</dbReference>
<dbReference type="InterPro" id="IPR036875">
    <property type="entry name" value="Znf_CCHC_sf"/>
</dbReference>
<keyword evidence="5" id="KW-1185">Reference proteome</keyword>
<protein>
    <submittedName>
        <fullName evidence="4">Putative arginine methyltransferase</fullName>
    </submittedName>
</protein>
<evidence type="ECO:0000313" key="4">
    <source>
        <dbReference type="EMBL" id="ACH46866.1"/>
    </source>
</evidence>
<dbReference type="Gene3D" id="4.10.60.10">
    <property type="entry name" value="Zinc finger, CCHC-type"/>
    <property type="match status" value="1"/>
</dbReference>
<dbReference type="RefSeq" id="YP_002154736.1">
    <property type="nucleotide sequence ID" value="NC_011183.1"/>
</dbReference>
<keyword evidence="1" id="KW-0479">Metal-binding</keyword>
<feature type="compositionally biased region" description="Low complexity" evidence="2">
    <location>
        <begin position="165"/>
        <end position="178"/>
    </location>
</feature>